<evidence type="ECO:0000313" key="7">
    <source>
        <dbReference type="Proteomes" id="UP000605148"/>
    </source>
</evidence>
<reference evidence="6" key="2">
    <citation type="submission" date="2020-09" db="EMBL/GenBank/DDBJ databases">
        <authorList>
            <person name="Sun Q."/>
            <person name="Zhou Y."/>
        </authorList>
    </citation>
    <scope>NUCLEOTIDE SEQUENCE</scope>
    <source>
        <strain evidence="6">CGMCC 1.12426</strain>
    </source>
</reference>
<keyword evidence="4 5" id="KW-0472">Membrane</keyword>
<feature type="transmembrane region" description="Helical" evidence="5">
    <location>
        <begin position="153"/>
        <end position="170"/>
    </location>
</feature>
<comment type="subcellular location">
    <subcellularLocation>
        <location evidence="5">Cell inner membrane</location>
        <topology evidence="5">Multi-pass membrane protein</topology>
    </subcellularLocation>
</comment>
<comment type="function">
    <text evidence="5">Plays a role in cell envelope biogenesis, maintenance of cell envelope integrity and membrane homeostasis.</text>
</comment>
<evidence type="ECO:0000256" key="3">
    <source>
        <dbReference type="ARBA" id="ARBA00022989"/>
    </source>
</evidence>
<feature type="transmembrane region" description="Helical" evidence="5">
    <location>
        <begin position="55"/>
        <end position="76"/>
    </location>
</feature>
<dbReference type="NCBIfam" id="NF001323">
    <property type="entry name" value="PRK00259.1-1"/>
    <property type="match status" value="1"/>
</dbReference>
<comment type="similarity">
    <text evidence="5">Belongs to the YciB family.</text>
</comment>
<dbReference type="EMBL" id="BMFA01000002">
    <property type="protein sequence ID" value="GGB39492.1"/>
    <property type="molecule type" value="Genomic_DNA"/>
</dbReference>
<dbReference type="PANTHER" id="PTHR36917">
    <property type="entry name" value="INTRACELLULAR SEPTATION PROTEIN A-RELATED"/>
    <property type="match status" value="1"/>
</dbReference>
<dbReference type="HAMAP" id="MF_00189">
    <property type="entry name" value="YciB"/>
    <property type="match status" value="1"/>
</dbReference>
<reference evidence="6" key="1">
    <citation type="journal article" date="2014" name="Int. J. Syst. Evol. Microbiol.">
        <title>Complete genome sequence of Corynebacterium casei LMG S-19264T (=DSM 44701T), isolated from a smear-ripened cheese.</title>
        <authorList>
            <consortium name="US DOE Joint Genome Institute (JGI-PGF)"/>
            <person name="Walter F."/>
            <person name="Albersmeier A."/>
            <person name="Kalinowski J."/>
            <person name="Ruckert C."/>
        </authorList>
    </citation>
    <scope>NUCLEOTIDE SEQUENCE</scope>
    <source>
        <strain evidence="6">CGMCC 1.12426</strain>
    </source>
</reference>
<dbReference type="Pfam" id="PF04279">
    <property type="entry name" value="IspA"/>
    <property type="match status" value="1"/>
</dbReference>
<dbReference type="InterPro" id="IPR006008">
    <property type="entry name" value="YciB"/>
</dbReference>
<evidence type="ECO:0000256" key="2">
    <source>
        <dbReference type="ARBA" id="ARBA00022692"/>
    </source>
</evidence>
<keyword evidence="5" id="KW-0997">Cell inner membrane</keyword>
<dbReference type="AlphaFoldDB" id="A0A916WYK3"/>
<dbReference type="PANTHER" id="PTHR36917:SF1">
    <property type="entry name" value="INNER MEMBRANE-SPANNING PROTEIN YCIB"/>
    <property type="match status" value="1"/>
</dbReference>
<feature type="transmembrane region" description="Helical" evidence="5">
    <location>
        <begin position="82"/>
        <end position="101"/>
    </location>
</feature>
<organism evidence="6 7">
    <name type="scientific">Roseibium aquae</name>
    <dbReference type="NCBI Taxonomy" id="1323746"/>
    <lineage>
        <taxon>Bacteria</taxon>
        <taxon>Pseudomonadati</taxon>
        <taxon>Pseudomonadota</taxon>
        <taxon>Alphaproteobacteria</taxon>
        <taxon>Hyphomicrobiales</taxon>
        <taxon>Stappiaceae</taxon>
        <taxon>Roseibium</taxon>
    </lineage>
</organism>
<dbReference type="Proteomes" id="UP000605148">
    <property type="component" value="Unassembled WGS sequence"/>
</dbReference>
<comment type="caution">
    <text evidence="6">The sequence shown here is derived from an EMBL/GenBank/DDBJ whole genome shotgun (WGS) entry which is preliminary data.</text>
</comment>
<feature type="transmembrane region" description="Helical" evidence="5">
    <location>
        <begin position="15"/>
        <end position="34"/>
    </location>
</feature>
<feature type="transmembrane region" description="Helical" evidence="5">
    <location>
        <begin position="113"/>
        <end position="133"/>
    </location>
</feature>
<dbReference type="OrthoDB" id="9788219at2"/>
<proteinExistence type="inferred from homology"/>
<accession>A0A916WYK3</accession>
<name>A0A916WYK3_9HYPH</name>
<sequence length="213" mass="23640">MELEHAPNDPTRKELPPLLKLALELGPLGIFFLFNSRGEQIAAAFPVLQAVGEPIFLATAAFMVAISISLSVSLALTRRLPIMPLVSGVVVLVFGALTLWLNDELFIKLKPTIVNCLFGAVLLGGLAFGKSLLGYVFDSAFKLTDEGWRVLTWRWGLFFFFLAALNEVIWRTFSTDFWVSFKVFGVMPITLVFTLAQLPLIQKHALESENDAH</sequence>
<evidence type="ECO:0000313" key="6">
    <source>
        <dbReference type="EMBL" id="GGB39492.1"/>
    </source>
</evidence>
<keyword evidence="7" id="KW-1185">Reference proteome</keyword>
<gene>
    <name evidence="5" type="primary">yciB</name>
    <name evidence="6" type="ORF">GCM10011316_09360</name>
</gene>
<evidence type="ECO:0000256" key="4">
    <source>
        <dbReference type="ARBA" id="ARBA00023136"/>
    </source>
</evidence>
<keyword evidence="3 5" id="KW-1133">Transmembrane helix</keyword>
<dbReference type="RefSeq" id="WP_150494989.1">
    <property type="nucleotide sequence ID" value="NZ_BMFA01000002.1"/>
</dbReference>
<dbReference type="NCBIfam" id="TIGR00997">
    <property type="entry name" value="ispZ"/>
    <property type="match status" value="1"/>
</dbReference>
<evidence type="ECO:0000256" key="5">
    <source>
        <dbReference type="HAMAP-Rule" id="MF_00189"/>
    </source>
</evidence>
<keyword evidence="1 5" id="KW-1003">Cell membrane</keyword>
<evidence type="ECO:0000256" key="1">
    <source>
        <dbReference type="ARBA" id="ARBA00022475"/>
    </source>
</evidence>
<feature type="transmembrane region" description="Helical" evidence="5">
    <location>
        <begin position="177"/>
        <end position="198"/>
    </location>
</feature>
<protein>
    <recommendedName>
        <fullName evidence="5">Inner membrane-spanning protein YciB</fullName>
    </recommendedName>
</protein>
<keyword evidence="2 5" id="KW-0812">Transmembrane</keyword>
<dbReference type="GO" id="GO:0005886">
    <property type="term" value="C:plasma membrane"/>
    <property type="evidence" value="ECO:0007669"/>
    <property type="project" value="UniProtKB-SubCell"/>
</dbReference>